<dbReference type="AlphaFoldDB" id="A0A453NFP0"/>
<reference evidence="1" key="3">
    <citation type="journal article" date="2017" name="Nature">
        <title>Genome sequence of the progenitor of the wheat D genome Aegilops tauschii.</title>
        <authorList>
            <person name="Luo M.C."/>
            <person name="Gu Y.Q."/>
            <person name="Puiu D."/>
            <person name="Wang H."/>
            <person name="Twardziok S.O."/>
            <person name="Deal K.R."/>
            <person name="Huo N."/>
            <person name="Zhu T."/>
            <person name="Wang L."/>
            <person name="Wang Y."/>
            <person name="McGuire P.E."/>
            <person name="Liu S."/>
            <person name="Long H."/>
            <person name="Ramasamy R.K."/>
            <person name="Rodriguez J.C."/>
            <person name="Van S.L."/>
            <person name="Yuan L."/>
            <person name="Wang Z."/>
            <person name="Xia Z."/>
            <person name="Xiao L."/>
            <person name="Anderson O.D."/>
            <person name="Ouyang S."/>
            <person name="Liang Y."/>
            <person name="Zimin A.V."/>
            <person name="Pertea G."/>
            <person name="Qi P."/>
            <person name="Bennetzen J.L."/>
            <person name="Dai X."/>
            <person name="Dawson M.W."/>
            <person name="Muller H.G."/>
            <person name="Kugler K."/>
            <person name="Rivarola-Duarte L."/>
            <person name="Spannagl M."/>
            <person name="Mayer K.F.X."/>
            <person name="Lu F.H."/>
            <person name="Bevan M.W."/>
            <person name="Leroy P."/>
            <person name="Li P."/>
            <person name="You F.M."/>
            <person name="Sun Q."/>
            <person name="Liu Z."/>
            <person name="Lyons E."/>
            <person name="Wicker T."/>
            <person name="Salzberg S.L."/>
            <person name="Devos K.M."/>
            <person name="Dvorak J."/>
        </authorList>
    </citation>
    <scope>NUCLEOTIDE SEQUENCE [LARGE SCALE GENOMIC DNA]</scope>
    <source>
        <strain evidence="1">cv. AL8/78</strain>
    </source>
</reference>
<keyword evidence="2" id="KW-1185">Reference proteome</keyword>
<reference evidence="1" key="5">
    <citation type="journal article" date="2021" name="G3 (Bethesda)">
        <title>Aegilops tauschii genome assembly Aet v5.0 features greater sequence contiguity and improved annotation.</title>
        <authorList>
            <person name="Wang L."/>
            <person name="Zhu T."/>
            <person name="Rodriguez J.C."/>
            <person name="Deal K.R."/>
            <person name="Dubcovsky J."/>
            <person name="McGuire P.E."/>
            <person name="Lux T."/>
            <person name="Spannagl M."/>
            <person name="Mayer K.F.X."/>
            <person name="Baldrich P."/>
            <person name="Meyers B.C."/>
            <person name="Huo N."/>
            <person name="Gu Y.Q."/>
            <person name="Zhou H."/>
            <person name="Devos K.M."/>
            <person name="Bennetzen J.L."/>
            <person name="Unver T."/>
            <person name="Budak H."/>
            <person name="Gulick P.J."/>
            <person name="Galiba G."/>
            <person name="Kalapos B."/>
            <person name="Nelson D.R."/>
            <person name="Li P."/>
            <person name="You F.M."/>
            <person name="Luo M.C."/>
            <person name="Dvorak J."/>
        </authorList>
    </citation>
    <scope>NUCLEOTIDE SEQUENCE [LARGE SCALE GENOMIC DNA]</scope>
    <source>
        <strain evidence="1">cv. AL8/78</strain>
    </source>
</reference>
<reference evidence="2" key="2">
    <citation type="journal article" date="2017" name="Nat. Plants">
        <title>The Aegilops tauschii genome reveals multiple impacts of transposons.</title>
        <authorList>
            <person name="Zhao G."/>
            <person name="Zou C."/>
            <person name="Li K."/>
            <person name="Wang K."/>
            <person name="Li T."/>
            <person name="Gao L."/>
            <person name="Zhang X."/>
            <person name="Wang H."/>
            <person name="Yang Z."/>
            <person name="Liu X."/>
            <person name="Jiang W."/>
            <person name="Mao L."/>
            <person name="Kong X."/>
            <person name="Jiao Y."/>
            <person name="Jia J."/>
        </authorList>
    </citation>
    <scope>NUCLEOTIDE SEQUENCE [LARGE SCALE GENOMIC DNA]</scope>
    <source>
        <strain evidence="2">cv. AL8/78</strain>
    </source>
</reference>
<protein>
    <recommendedName>
        <fullName evidence="3">4Fe-4S ferredoxin-type domain-containing protein</fullName>
    </recommendedName>
</protein>
<dbReference type="EnsemblPlants" id="AET6Gv20358500.13">
    <property type="protein sequence ID" value="AET6Gv20358500.13"/>
    <property type="gene ID" value="AET6Gv20358500"/>
</dbReference>
<proteinExistence type="predicted"/>
<evidence type="ECO:0000313" key="1">
    <source>
        <dbReference type="EnsemblPlants" id="AET6Gv20358500.13"/>
    </source>
</evidence>
<name>A0A453NFP0_AEGTS</name>
<organism evidence="1 2">
    <name type="scientific">Aegilops tauschii subsp. strangulata</name>
    <name type="common">Goatgrass</name>
    <dbReference type="NCBI Taxonomy" id="200361"/>
    <lineage>
        <taxon>Eukaryota</taxon>
        <taxon>Viridiplantae</taxon>
        <taxon>Streptophyta</taxon>
        <taxon>Embryophyta</taxon>
        <taxon>Tracheophyta</taxon>
        <taxon>Spermatophyta</taxon>
        <taxon>Magnoliopsida</taxon>
        <taxon>Liliopsida</taxon>
        <taxon>Poales</taxon>
        <taxon>Poaceae</taxon>
        <taxon>BOP clade</taxon>
        <taxon>Pooideae</taxon>
        <taxon>Triticodae</taxon>
        <taxon>Triticeae</taxon>
        <taxon>Triticinae</taxon>
        <taxon>Aegilops</taxon>
    </lineage>
</organism>
<sequence>MCIWCNCMHTCPGGFIELGSMTFRFTTDLGQNGKRCQIMITQ</sequence>
<dbReference type="Gramene" id="AET6Gv20358500.13">
    <property type="protein sequence ID" value="AET6Gv20358500.13"/>
    <property type="gene ID" value="AET6Gv20358500"/>
</dbReference>
<reference evidence="1" key="4">
    <citation type="submission" date="2019-03" db="UniProtKB">
        <authorList>
            <consortium name="EnsemblPlants"/>
        </authorList>
    </citation>
    <scope>IDENTIFICATION</scope>
</reference>
<evidence type="ECO:0008006" key="3">
    <source>
        <dbReference type="Google" id="ProtNLM"/>
    </source>
</evidence>
<accession>A0A453NFP0</accession>
<reference evidence="2" key="1">
    <citation type="journal article" date="2014" name="Science">
        <title>Ancient hybridizations among the ancestral genomes of bread wheat.</title>
        <authorList>
            <consortium name="International Wheat Genome Sequencing Consortium,"/>
            <person name="Marcussen T."/>
            <person name="Sandve S.R."/>
            <person name="Heier L."/>
            <person name="Spannagl M."/>
            <person name="Pfeifer M."/>
            <person name="Jakobsen K.S."/>
            <person name="Wulff B.B."/>
            <person name="Steuernagel B."/>
            <person name="Mayer K.F."/>
            <person name="Olsen O.A."/>
        </authorList>
    </citation>
    <scope>NUCLEOTIDE SEQUENCE [LARGE SCALE GENOMIC DNA]</scope>
    <source>
        <strain evidence="2">cv. AL8/78</strain>
    </source>
</reference>
<evidence type="ECO:0000313" key="2">
    <source>
        <dbReference type="Proteomes" id="UP000015105"/>
    </source>
</evidence>
<dbReference type="Proteomes" id="UP000015105">
    <property type="component" value="Chromosome 6D"/>
</dbReference>